<proteinExistence type="predicted"/>
<evidence type="ECO:0000313" key="1">
    <source>
        <dbReference type="EMBL" id="KAK9037201.1"/>
    </source>
</evidence>
<sequence>MVLSSSKDEGFVEKVFTKDANPVAMEVVAKGKFFIVGYSNRFEVLVGWILKMLLQVRQNRVAIRSLKADDGVVLHTHDDIAGEAVRFFQDLFGSIDVDVVGCDKQLLEWILGCTFWSVAKVVVPIKDIVAIILKRKNVNFVDVVNRSCKTPFSVRNKEFYHPYSISTIRHTRNS</sequence>
<comment type="caution">
    <text evidence="1">The sequence shown here is derived from an EMBL/GenBank/DDBJ whole genome shotgun (WGS) entry which is preliminary data.</text>
</comment>
<evidence type="ECO:0000313" key="2">
    <source>
        <dbReference type="Proteomes" id="UP001396334"/>
    </source>
</evidence>
<reference evidence="1 2" key="1">
    <citation type="journal article" date="2024" name="G3 (Bethesda)">
        <title>Genome assembly of Hibiscus sabdariffa L. provides insights into metabolisms of medicinal natural products.</title>
        <authorList>
            <person name="Kim T."/>
        </authorList>
    </citation>
    <scope>NUCLEOTIDE SEQUENCE [LARGE SCALE GENOMIC DNA]</scope>
    <source>
        <strain evidence="1">TK-2024</strain>
        <tissue evidence="1">Old leaves</tissue>
    </source>
</reference>
<dbReference type="Proteomes" id="UP001396334">
    <property type="component" value="Unassembled WGS sequence"/>
</dbReference>
<organism evidence="1 2">
    <name type="scientific">Hibiscus sabdariffa</name>
    <name type="common">roselle</name>
    <dbReference type="NCBI Taxonomy" id="183260"/>
    <lineage>
        <taxon>Eukaryota</taxon>
        <taxon>Viridiplantae</taxon>
        <taxon>Streptophyta</taxon>
        <taxon>Embryophyta</taxon>
        <taxon>Tracheophyta</taxon>
        <taxon>Spermatophyta</taxon>
        <taxon>Magnoliopsida</taxon>
        <taxon>eudicotyledons</taxon>
        <taxon>Gunneridae</taxon>
        <taxon>Pentapetalae</taxon>
        <taxon>rosids</taxon>
        <taxon>malvids</taxon>
        <taxon>Malvales</taxon>
        <taxon>Malvaceae</taxon>
        <taxon>Malvoideae</taxon>
        <taxon>Hibiscus</taxon>
    </lineage>
</organism>
<protein>
    <submittedName>
        <fullName evidence="1">Uncharacterized protein</fullName>
    </submittedName>
</protein>
<gene>
    <name evidence="1" type="ORF">V6N11_022121</name>
</gene>
<accession>A0ABR2TI83</accession>
<dbReference type="EMBL" id="JBBPBN010000005">
    <property type="protein sequence ID" value="KAK9037201.1"/>
    <property type="molecule type" value="Genomic_DNA"/>
</dbReference>
<keyword evidence="2" id="KW-1185">Reference proteome</keyword>
<name>A0ABR2TI83_9ROSI</name>